<comment type="subcellular location">
    <subcellularLocation>
        <location evidence="1">Cell membrane</location>
        <topology evidence="1">Multi-pass membrane protein</topology>
    </subcellularLocation>
</comment>
<evidence type="ECO:0000256" key="6">
    <source>
        <dbReference type="SAM" id="MobiDB-lite"/>
    </source>
</evidence>
<dbReference type="InterPro" id="IPR051791">
    <property type="entry name" value="Pra-immunoreactive"/>
</dbReference>
<proteinExistence type="predicted"/>
<evidence type="ECO:0000256" key="5">
    <source>
        <dbReference type="ARBA" id="ARBA00023136"/>
    </source>
</evidence>
<keyword evidence="4 7" id="KW-1133">Transmembrane helix</keyword>
<dbReference type="AlphaFoldDB" id="A0A8J3R295"/>
<dbReference type="InterPro" id="IPR010432">
    <property type="entry name" value="RDD"/>
</dbReference>
<evidence type="ECO:0000259" key="8">
    <source>
        <dbReference type="Pfam" id="PF06271"/>
    </source>
</evidence>
<feature type="transmembrane region" description="Helical" evidence="7">
    <location>
        <begin position="276"/>
        <end position="294"/>
    </location>
</feature>
<evidence type="ECO:0000313" key="11">
    <source>
        <dbReference type="Proteomes" id="UP000642748"/>
    </source>
</evidence>
<keyword evidence="2" id="KW-1003">Cell membrane</keyword>
<comment type="caution">
    <text evidence="10">The sequence shown here is derived from an EMBL/GenBank/DDBJ whole genome shotgun (WGS) entry which is preliminary data.</text>
</comment>
<evidence type="ECO:0008006" key="12">
    <source>
        <dbReference type="Google" id="ProtNLM"/>
    </source>
</evidence>
<dbReference type="PANTHER" id="PTHR36115:SF4">
    <property type="entry name" value="MEMBRANE PROTEIN"/>
    <property type="match status" value="1"/>
</dbReference>
<evidence type="ECO:0000256" key="3">
    <source>
        <dbReference type="ARBA" id="ARBA00022692"/>
    </source>
</evidence>
<feature type="transmembrane region" description="Helical" evidence="7">
    <location>
        <begin position="228"/>
        <end position="250"/>
    </location>
</feature>
<dbReference type="GO" id="GO:0005886">
    <property type="term" value="C:plasma membrane"/>
    <property type="evidence" value="ECO:0007669"/>
    <property type="project" value="UniProtKB-SubCell"/>
</dbReference>
<evidence type="ECO:0000256" key="7">
    <source>
        <dbReference type="SAM" id="Phobius"/>
    </source>
</evidence>
<feature type="region of interest" description="Disordered" evidence="6">
    <location>
        <begin position="1"/>
        <end position="181"/>
    </location>
</feature>
<feature type="domain" description="DUF2510" evidence="9">
    <location>
        <begin position="6"/>
        <end position="38"/>
    </location>
</feature>
<feature type="domain" description="RDD" evidence="8">
    <location>
        <begin position="218"/>
        <end position="374"/>
    </location>
</feature>
<dbReference type="PANTHER" id="PTHR36115">
    <property type="entry name" value="PROLINE-RICH ANTIGEN HOMOLOG-RELATED"/>
    <property type="match status" value="1"/>
</dbReference>
<dbReference type="Pfam" id="PF06271">
    <property type="entry name" value="RDD"/>
    <property type="match status" value="1"/>
</dbReference>
<dbReference type="EMBL" id="BONZ01000117">
    <property type="protein sequence ID" value="GIH21138.1"/>
    <property type="molecule type" value="Genomic_DNA"/>
</dbReference>
<feature type="compositionally biased region" description="Low complexity" evidence="6">
    <location>
        <begin position="57"/>
        <end position="76"/>
    </location>
</feature>
<dbReference type="Proteomes" id="UP000642748">
    <property type="component" value="Unassembled WGS sequence"/>
</dbReference>
<feature type="compositionally biased region" description="Pro residues" evidence="6">
    <location>
        <begin position="125"/>
        <end position="165"/>
    </location>
</feature>
<protein>
    <recommendedName>
        <fullName evidence="12">RDD family protein</fullName>
    </recommendedName>
</protein>
<keyword evidence="3 7" id="KW-0812">Transmembrane</keyword>
<evidence type="ECO:0000313" key="10">
    <source>
        <dbReference type="EMBL" id="GIH21138.1"/>
    </source>
</evidence>
<reference evidence="10" key="1">
    <citation type="submission" date="2021-01" db="EMBL/GenBank/DDBJ databases">
        <title>Whole genome shotgun sequence of Rugosimonospora africana NBRC 104875.</title>
        <authorList>
            <person name="Komaki H."/>
            <person name="Tamura T."/>
        </authorList>
    </citation>
    <scope>NUCLEOTIDE SEQUENCE</scope>
    <source>
        <strain evidence="10">NBRC 104875</strain>
    </source>
</reference>
<dbReference type="InterPro" id="IPR018929">
    <property type="entry name" value="DUF2510"/>
</dbReference>
<accession>A0A8J3R295</accession>
<evidence type="ECO:0000256" key="1">
    <source>
        <dbReference type="ARBA" id="ARBA00004651"/>
    </source>
</evidence>
<feature type="compositionally biased region" description="Low complexity" evidence="6">
    <location>
        <begin position="99"/>
        <end position="114"/>
    </location>
</feature>
<feature type="compositionally biased region" description="Gly residues" evidence="6">
    <location>
        <begin position="77"/>
        <end position="94"/>
    </location>
</feature>
<organism evidence="10 11">
    <name type="scientific">Rugosimonospora africana</name>
    <dbReference type="NCBI Taxonomy" id="556532"/>
    <lineage>
        <taxon>Bacteria</taxon>
        <taxon>Bacillati</taxon>
        <taxon>Actinomycetota</taxon>
        <taxon>Actinomycetes</taxon>
        <taxon>Micromonosporales</taxon>
        <taxon>Micromonosporaceae</taxon>
        <taxon>Rugosimonospora</taxon>
    </lineage>
</organism>
<dbReference type="RefSeq" id="WP_239134519.1">
    <property type="nucleotide sequence ID" value="NZ_BONZ01000117.1"/>
</dbReference>
<name>A0A8J3R295_9ACTN</name>
<keyword evidence="5 7" id="KW-0472">Membrane</keyword>
<gene>
    <name evidence="10" type="ORF">Raf01_93100</name>
</gene>
<evidence type="ECO:0000256" key="4">
    <source>
        <dbReference type="ARBA" id="ARBA00022989"/>
    </source>
</evidence>
<evidence type="ECO:0000256" key="2">
    <source>
        <dbReference type="ARBA" id="ARBA00022475"/>
    </source>
</evidence>
<sequence>MNDIAPGWYKDPAEPSTQRYWDGEGWIGESLPIDATPPSTPPKVAPAGPVTLPPAPTTGEAPAPTSGTPGPWLPGGQAPGGQAPGGQAPGGQAPGGEPPAGAGTPEAGQAPGPQIGASPTAPGWPQSPPGWPQVPPPVGPPPTAGMPLPPGTAVPPPGVPVPPGSPAGGWPPGAPPNLPPGVPPGSIPWPAGAPIPPGYRVAYGYAPAEPRPHGLPIAHLGLRFLARLIDFGVVLGLSAVATGWLVYLLISDYLPLFRAVEHSADYSNLPAVSGRATALTYLIPVIWMVIWLVYEVPAVGRTGQSFGKRVVGIRVMPLESDASLGFARALRRWSPLGVPLLLWTCGLGLILQLVDSISPAMGGPLQLALHDRSAQTVVVRVGRRGHEITPLKAQKKPGEQS</sequence>
<evidence type="ECO:0000259" key="9">
    <source>
        <dbReference type="Pfam" id="PF10708"/>
    </source>
</evidence>
<dbReference type="Pfam" id="PF10708">
    <property type="entry name" value="DUF2510"/>
    <property type="match status" value="1"/>
</dbReference>
<feature type="compositionally biased region" description="Pro residues" evidence="6">
    <location>
        <begin position="172"/>
        <end position="181"/>
    </location>
</feature>
<keyword evidence="11" id="KW-1185">Reference proteome</keyword>